<feature type="non-terminal residue" evidence="1">
    <location>
        <position position="1"/>
    </location>
</feature>
<dbReference type="Proteomes" id="UP000789375">
    <property type="component" value="Unassembled WGS sequence"/>
</dbReference>
<proteinExistence type="predicted"/>
<comment type="caution">
    <text evidence="1">The sequence shown here is derived from an EMBL/GenBank/DDBJ whole genome shotgun (WGS) entry which is preliminary data.</text>
</comment>
<sequence>SILTIFDKSTPKTQNFSDQQIQQNPPSLFLVKTVLRLGKINITKLVNKHYNFTSETSTVTGEVLGTAIIKSKNEVYENKQRLENPNSFKHYRQSFSSILVKFFDGFIITLEKKKLDILNKKRKQRNLEIKPLDKLLAEKKSAFLISIILTIAFP</sequence>
<dbReference type="AlphaFoldDB" id="A0A9N9IM48"/>
<protein>
    <submittedName>
        <fullName evidence="1">12083_t:CDS:1</fullName>
    </submittedName>
</protein>
<name>A0A9N9IM48_FUNMO</name>
<dbReference type="EMBL" id="CAJVPP010020857">
    <property type="protein sequence ID" value="CAG8741488.1"/>
    <property type="molecule type" value="Genomic_DNA"/>
</dbReference>
<keyword evidence="2" id="KW-1185">Reference proteome</keyword>
<evidence type="ECO:0000313" key="2">
    <source>
        <dbReference type="Proteomes" id="UP000789375"/>
    </source>
</evidence>
<reference evidence="1" key="1">
    <citation type="submission" date="2021-06" db="EMBL/GenBank/DDBJ databases">
        <authorList>
            <person name="Kallberg Y."/>
            <person name="Tangrot J."/>
            <person name="Rosling A."/>
        </authorList>
    </citation>
    <scope>NUCLEOTIDE SEQUENCE</scope>
    <source>
        <strain evidence="1">87-6 pot B 2015</strain>
    </source>
</reference>
<accession>A0A9N9IM48</accession>
<organism evidence="1 2">
    <name type="scientific">Funneliformis mosseae</name>
    <name type="common">Endomycorrhizal fungus</name>
    <name type="synonym">Glomus mosseae</name>
    <dbReference type="NCBI Taxonomy" id="27381"/>
    <lineage>
        <taxon>Eukaryota</taxon>
        <taxon>Fungi</taxon>
        <taxon>Fungi incertae sedis</taxon>
        <taxon>Mucoromycota</taxon>
        <taxon>Glomeromycotina</taxon>
        <taxon>Glomeromycetes</taxon>
        <taxon>Glomerales</taxon>
        <taxon>Glomeraceae</taxon>
        <taxon>Funneliformis</taxon>
    </lineage>
</organism>
<evidence type="ECO:0000313" key="1">
    <source>
        <dbReference type="EMBL" id="CAG8741488.1"/>
    </source>
</evidence>
<gene>
    <name evidence="1" type="ORF">FMOSSE_LOCUS16180</name>
</gene>
<feature type="non-terminal residue" evidence="1">
    <location>
        <position position="154"/>
    </location>
</feature>